<dbReference type="GO" id="GO:0015940">
    <property type="term" value="P:pantothenate biosynthetic process"/>
    <property type="evidence" value="ECO:0007669"/>
    <property type="project" value="UniProtKB-UniPathway"/>
</dbReference>
<dbReference type="InterPro" id="IPR013752">
    <property type="entry name" value="KPA_reductase"/>
</dbReference>
<comment type="pathway">
    <text evidence="4">Cofactor biosynthesis; (R)-pantothenate biosynthesis; (R)-pantoate from 3-methyl-2-oxobutanoate: step 2/2.</text>
</comment>
<keyword evidence="2 4" id="KW-0521">NADP</keyword>
<dbReference type="SUPFAM" id="SSF48179">
    <property type="entry name" value="6-phosphogluconate dehydrogenase C-terminal domain-like"/>
    <property type="match status" value="1"/>
</dbReference>
<dbReference type="UniPathway" id="UPA00028">
    <property type="reaction ID" value="UER00004"/>
</dbReference>
<keyword evidence="3 4" id="KW-0560">Oxidoreductase</keyword>
<dbReference type="InterPro" id="IPR008927">
    <property type="entry name" value="6-PGluconate_DH-like_C_sf"/>
</dbReference>
<dbReference type="EC" id="1.1.1.169" evidence="4"/>
<sequence length="334" mass="35498">MSTPSIAVLGAGANGASIGADLIDAGLDPVLIEQWPAHVEAMRRNGLRIEMPSGTRHVRPRTLHLCEVATLREQFDLVLLVTKAYDARWAAALIEPYLAPDGAIAAVQNGMTTETVAEIVGTDRTIGTVIEISSTMVDPGIVHRHVDPERSWFAVDATAPRGNDVADVLAHSGEVARVDDIASAKWMKLVSNASVLVPTAALGLPMVDAIEVPGMRELMLDAGREALRVAGEHRVLPIFGLTPASIASSPDVVETMLDALYARFTVPGATTTVLQDWRKGRHSEVDDINGAVVAAGRRLGIPTPVNQAIVEVGHAIERGDLEPSLAALRLLQRG</sequence>
<dbReference type="InterPro" id="IPR051402">
    <property type="entry name" value="KPR-Related"/>
</dbReference>
<dbReference type="EMBL" id="RBZY01000015">
    <property type="protein sequence ID" value="RWR20589.1"/>
    <property type="molecule type" value="Genomic_DNA"/>
</dbReference>
<gene>
    <name evidence="7" type="ORF">D8Y23_05705</name>
</gene>
<dbReference type="GO" id="GO:0005737">
    <property type="term" value="C:cytoplasm"/>
    <property type="evidence" value="ECO:0007669"/>
    <property type="project" value="TreeGrafter"/>
</dbReference>
<evidence type="ECO:0000259" key="6">
    <source>
        <dbReference type="Pfam" id="PF08546"/>
    </source>
</evidence>
<dbReference type="Pfam" id="PF08546">
    <property type="entry name" value="ApbA_C"/>
    <property type="match status" value="1"/>
</dbReference>
<dbReference type="Pfam" id="PF02558">
    <property type="entry name" value="ApbA"/>
    <property type="match status" value="1"/>
</dbReference>
<dbReference type="OrthoDB" id="9793586at2"/>
<reference evidence="7 8" key="1">
    <citation type="journal article" date="2018" name="Front. Microbiol.">
        <title>Novel Insights Into Bacterial Dimethylsulfoniopropionate Catabolism in the East China Sea.</title>
        <authorList>
            <person name="Liu J."/>
            <person name="Liu J."/>
            <person name="Zhang S.H."/>
            <person name="Liang J."/>
            <person name="Lin H."/>
            <person name="Song D."/>
            <person name="Yang G.P."/>
            <person name="Todd J.D."/>
            <person name="Zhang X.H."/>
        </authorList>
    </citation>
    <scope>NUCLEOTIDE SEQUENCE [LARGE SCALE GENOMIC DNA]</scope>
    <source>
        <strain evidence="7 8">ZYFD042</strain>
    </source>
</reference>
<dbReference type="Proteomes" id="UP000285970">
    <property type="component" value="Unassembled WGS sequence"/>
</dbReference>
<dbReference type="SUPFAM" id="SSF51735">
    <property type="entry name" value="NAD(P)-binding Rossmann-fold domains"/>
    <property type="match status" value="1"/>
</dbReference>
<accession>A0A3S3LAD3</accession>
<dbReference type="AlphaFoldDB" id="A0A3S3LAD3"/>
<dbReference type="InterPro" id="IPR013332">
    <property type="entry name" value="KPR_N"/>
</dbReference>
<organism evidence="7 8">
    <name type="scientific">Microbacterium enclense</name>
    <dbReference type="NCBI Taxonomy" id="993073"/>
    <lineage>
        <taxon>Bacteria</taxon>
        <taxon>Bacillati</taxon>
        <taxon>Actinomycetota</taxon>
        <taxon>Actinomycetes</taxon>
        <taxon>Micrococcales</taxon>
        <taxon>Microbacteriaceae</taxon>
        <taxon>Microbacterium</taxon>
    </lineage>
</organism>
<protein>
    <recommendedName>
        <fullName evidence="4">2-dehydropantoate 2-reductase</fullName>
        <ecNumber evidence="4">1.1.1.169</ecNumber>
    </recommendedName>
    <alternativeName>
        <fullName evidence="4">Ketopantoate reductase</fullName>
    </alternativeName>
</protein>
<evidence type="ECO:0000259" key="5">
    <source>
        <dbReference type="Pfam" id="PF02558"/>
    </source>
</evidence>
<dbReference type="Gene3D" id="3.40.50.720">
    <property type="entry name" value="NAD(P)-binding Rossmann-like Domain"/>
    <property type="match status" value="1"/>
</dbReference>
<comment type="catalytic activity">
    <reaction evidence="4">
        <text>(R)-pantoate + NADP(+) = 2-dehydropantoate + NADPH + H(+)</text>
        <dbReference type="Rhea" id="RHEA:16233"/>
        <dbReference type="ChEBI" id="CHEBI:11561"/>
        <dbReference type="ChEBI" id="CHEBI:15378"/>
        <dbReference type="ChEBI" id="CHEBI:15980"/>
        <dbReference type="ChEBI" id="CHEBI:57783"/>
        <dbReference type="ChEBI" id="CHEBI:58349"/>
        <dbReference type="EC" id="1.1.1.169"/>
    </reaction>
</comment>
<evidence type="ECO:0000313" key="7">
    <source>
        <dbReference type="EMBL" id="RWR20589.1"/>
    </source>
</evidence>
<comment type="function">
    <text evidence="4">Catalyzes the NADPH-dependent reduction of ketopantoate into pantoic acid.</text>
</comment>
<feature type="domain" description="Ketopantoate reductase C-terminal" evidence="6">
    <location>
        <begin position="180"/>
        <end position="317"/>
    </location>
</feature>
<comment type="similarity">
    <text evidence="1 4">Belongs to the ketopantoate reductase family.</text>
</comment>
<evidence type="ECO:0000256" key="4">
    <source>
        <dbReference type="RuleBase" id="RU362068"/>
    </source>
</evidence>
<keyword evidence="4" id="KW-0566">Pantothenate biosynthesis</keyword>
<dbReference type="PANTHER" id="PTHR21708:SF26">
    <property type="entry name" value="2-DEHYDROPANTOATE 2-REDUCTASE"/>
    <property type="match status" value="1"/>
</dbReference>
<evidence type="ECO:0000256" key="1">
    <source>
        <dbReference type="ARBA" id="ARBA00007870"/>
    </source>
</evidence>
<dbReference type="InterPro" id="IPR036291">
    <property type="entry name" value="NAD(P)-bd_dom_sf"/>
</dbReference>
<feature type="domain" description="Ketopantoate reductase N-terminal" evidence="5">
    <location>
        <begin position="6"/>
        <end position="152"/>
    </location>
</feature>
<comment type="caution">
    <text evidence="7">The sequence shown here is derived from an EMBL/GenBank/DDBJ whole genome shotgun (WGS) entry which is preliminary data.</text>
</comment>
<dbReference type="NCBIfam" id="TIGR00745">
    <property type="entry name" value="apbA_panE"/>
    <property type="match status" value="1"/>
</dbReference>
<evidence type="ECO:0000313" key="8">
    <source>
        <dbReference type="Proteomes" id="UP000285970"/>
    </source>
</evidence>
<dbReference type="InterPro" id="IPR003710">
    <property type="entry name" value="ApbA"/>
</dbReference>
<proteinExistence type="inferred from homology"/>
<evidence type="ECO:0000256" key="3">
    <source>
        <dbReference type="ARBA" id="ARBA00023002"/>
    </source>
</evidence>
<dbReference type="Gene3D" id="1.10.1040.10">
    <property type="entry name" value="N-(1-d-carboxylethyl)-l-norvaline Dehydrogenase, domain 2"/>
    <property type="match status" value="1"/>
</dbReference>
<evidence type="ECO:0000256" key="2">
    <source>
        <dbReference type="ARBA" id="ARBA00022857"/>
    </source>
</evidence>
<dbReference type="RefSeq" id="WP_128217196.1">
    <property type="nucleotide sequence ID" value="NZ_RBZY01000015.1"/>
</dbReference>
<dbReference type="GO" id="GO:0008677">
    <property type="term" value="F:2-dehydropantoate 2-reductase activity"/>
    <property type="evidence" value="ECO:0007669"/>
    <property type="project" value="UniProtKB-EC"/>
</dbReference>
<dbReference type="InterPro" id="IPR013328">
    <property type="entry name" value="6PGD_dom2"/>
</dbReference>
<dbReference type="PANTHER" id="PTHR21708">
    <property type="entry name" value="PROBABLE 2-DEHYDROPANTOATE 2-REDUCTASE"/>
    <property type="match status" value="1"/>
</dbReference>
<name>A0A3S3LAD3_9MICO</name>